<organism evidence="10 11">
    <name type="scientific">Mesoterricola silvestris</name>
    <dbReference type="NCBI Taxonomy" id="2927979"/>
    <lineage>
        <taxon>Bacteria</taxon>
        <taxon>Pseudomonadati</taxon>
        <taxon>Acidobacteriota</taxon>
        <taxon>Holophagae</taxon>
        <taxon>Holophagales</taxon>
        <taxon>Holophagaceae</taxon>
        <taxon>Mesoterricola</taxon>
    </lineage>
</organism>
<dbReference type="InterPro" id="IPR051449">
    <property type="entry name" value="ABC-2_transporter_component"/>
</dbReference>
<keyword evidence="3" id="KW-0813">Transport</keyword>
<evidence type="ECO:0000313" key="10">
    <source>
        <dbReference type="EMBL" id="BDU72428.1"/>
    </source>
</evidence>
<proteinExistence type="inferred from homology"/>
<accession>A0AA48KBE0</accession>
<dbReference type="RefSeq" id="WP_316415333.1">
    <property type="nucleotide sequence ID" value="NZ_AP027080.1"/>
</dbReference>
<dbReference type="GO" id="GO:0005886">
    <property type="term" value="C:plasma membrane"/>
    <property type="evidence" value="ECO:0007669"/>
    <property type="project" value="UniProtKB-SubCell"/>
</dbReference>
<feature type="transmembrane region" description="Helical" evidence="8">
    <location>
        <begin position="294"/>
        <end position="311"/>
    </location>
</feature>
<feature type="transmembrane region" description="Helical" evidence="8">
    <location>
        <begin position="352"/>
        <end position="370"/>
    </location>
</feature>
<name>A0AA48KBE0_9BACT</name>
<dbReference type="GO" id="GO:0140359">
    <property type="term" value="F:ABC-type transporter activity"/>
    <property type="evidence" value="ECO:0007669"/>
    <property type="project" value="InterPro"/>
</dbReference>
<evidence type="ECO:0000256" key="7">
    <source>
        <dbReference type="ARBA" id="ARBA00023136"/>
    </source>
</evidence>
<dbReference type="Proteomes" id="UP001238179">
    <property type="component" value="Chromosome"/>
</dbReference>
<evidence type="ECO:0000259" key="9">
    <source>
        <dbReference type="PROSITE" id="PS51012"/>
    </source>
</evidence>
<evidence type="ECO:0000256" key="1">
    <source>
        <dbReference type="ARBA" id="ARBA00004651"/>
    </source>
</evidence>
<dbReference type="InterPro" id="IPR047817">
    <property type="entry name" value="ABC2_TM_bact-type"/>
</dbReference>
<evidence type="ECO:0000256" key="6">
    <source>
        <dbReference type="ARBA" id="ARBA00022989"/>
    </source>
</evidence>
<keyword evidence="4" id="KW-1003">Cell membrane</keyword>
<dbReference type="Pfam" id="PF12698">
    <property type="entry name" value="ABC2_membrane_3"/>
    <property type="match status" value="1"/>
</dbReference>
<evidence type="ECO:0000256" key="4">
    <source>
        <dbReference type="ARBA" id="ARBA00022475"/>
    </source>
</evidence>
<feature type="transmembrane region" description="Helical" evidence="8">
    <location>
        <begin position="181"/>
        <end position="204"/>
    </location>
</feature>
<dbReference type="KEGG" id="msil:METEAL_16020"/>
<feature type="transmembrane region" description="Helical" evidence="8">
    <location>
        <begin position="21"/>
        <end position="41"/>
    </location>
</feature>
<keyword evidence="7 8" id="KW-0472">Membrane</keyword>
<evidence type="ECO:0000313" key="11">
    <source>
        <dbReference type="Proteomes" id="UP001238179"/>
    </source>
</evidence>
<feature type="transmembrane region" description="Helical" evidence="8">
    <location>
        <begin position="225"/>
        <end position="250"/>
    </location>
</feature>
<feature type="domain" description="ABC transmembrane type-2" evidence="9">
    <location>
        <begin position="129"/>
        <end position="373"/>
    </location>
</feature>
<comment type="subcellular location">
    <subcellularLocation>
        <location evidence="1">Cell membrane</location>
        <topology evidence="1">Multi-pass membrane protein</topology>
    </subcellularLocation>
</comment>
<dbReference type="Gene3D" id="3.40.1710.10">
    <property type="entry name" value="abc type-2 transporter like domain"/>
    <property type="match status" value="1"/>
</dbReference>
<gene>
    <name evidence="10" type="ORF">METEAL_16020</name>
</gene>
<evidence type="ECO:0000256" key="8">
    <source>
        <dbReference type="SAM" id="Phobius"/>
    </source>
</evidence>
<feature type="transmembrane region" description="Helical" evidence="8">
    <location>
        <begin position="317"/>
        <end position="340"/>
    </location>
</feature>
<evidence type="ECO:0000256" key="2">
    <source>
        <dbReference type="ARBA" id="ARBA00007783"/>
    </source>
</evidence>
<keyword evidence="6 8" id="KW-1133">Transmembrane helix</keyword>
<protein>
    <submittedName>
        <fullName evidence="10">Transport permease protein</fullName>
    </submittedName>
</protein>
<dbReference type="PANTHER" id="PTHR30294">
    <property type="entry name" value="MEMBRANE COMPONENT OF ABC TRANSPORTER YHHJ-RELATED"/>
    <property type="match status" value="1"/>
</dbReference>
<keyword evidence="11" id="KW-1185">Reference proteome</keyword>
<evidence type="ECO:0000256" key="3">
    <source>
        <dbReference type="ARBA" id="ARBA00022448"/>
    </source>
</evidence>
<dbReference type="PROSITE" id="PS51012">
    <property type="entry name" value="ABC_TM2"/>
    <property type="match status" value="1"/>
</dbReference>
<dbReference type="InterPro" id="IPR013525">
    <property type="entry name" value="ABC2_TM"/>
</dbReference>
<comment type="similarity">
    <text evidence="2">Belongs to the ABC-2 integral membrane protein family.</text>
</comment>
<sequence length="375" mass="41353">MWNRIKALVWKEFLQLRRDRLTIGFVLVMPLAQILIFGFAVNTDVKHLPCVVYDESRSQESRDFVDGLAATQYFDLKSRVDSEAAFTREIDMGRAQVGVWFPPDYARKLRSGGTAEAMVVVDASNPTTASNAIATAVGVSQMRGTTLLFQRMGYGQATQPIPPIDLRVRPWYNPNLRSPNFIVPGLVGVILAMTCVIYASGSIVKEKERGTLDQVMVTPVRPFELFLGKIIPVIGVAYLQLTVLFGAARLLFAVPIAGSVPLLYATALFFIVPMLGVGILLSTAADTQAQSTQMAILTFLPMVFLSGYIFPIEGMPLFFQGLAQIIPLTHFLIIVRAIVLRGAGMEAFWPQLIKLTVFGMVVWSMALRVMKRASA</sequence>
<dbReference type="PANTHER" id="PTHR30294:SF29">
    <property type="entry name" value="MULTIDRUG ABC TRANSPORTER PERMEASE YBHS-RELATED"/>
    <property type="match status" value="1"/>
</dbReference>
<reference evidence="11" key="1">
    <citation type="journal article" date="2023" name="Int. J. Syst. Evol. Microbiol.">
        <title>Mesoterricola silvestris gen. nov., sp. nov., Mesoterricola sediminis sp. nov., Geothrix oryzae sp. nov., Geothrix edaphica sp. nov., Geothrix rubra sp. nov., and Geothrix limicola sp. nov., six novel members of Acidobacteriota isolated from soils.</title>
        <authorList>
            <person name="Itoh H."/>
            <person name="Sugisawa Y."/>
            <person name="Mise K."/>
            <person name="Xu Z."/>
            <person name="Kuniyasu M."/>
            <person name="Ushijima N."/>
            <person name="Kawano K."/>
            <person name="Kobayashi E."/>
            <person name="Shiratori Y."/>
            <person name="Masuda Y."/>
            <person name="Senoo K."/>
        </authorList>
    </citation>
    <scope>NUCLEOTIDE SEQUENCE [LARGE SCALE GENOMIC DNA]</scope>
    <source>
        <strain evidence="11">W79</strain>
    </source>
</reference>
<evidence type="ECO:0000256" key="5">
    <source>
        <dbReference type="ARBA" id="ARBA00022692"/>
    </source>
</evidence>
<keyword evidence="5 8" id="KW-0812">Transmembrane</keyword>
<dbReference type="EMBL" id="AP027080">
    <property type="protein sequence ID" value="BDU72428.1"/>
    <property type="molecule type" value="Genomic_DNA"/>
</dbReference>
<feature type="transmembrane region" description="Helical" evidence="8">
    <location>
        <begin position="262"/>
        <end position="282"/>
    </location>
</feature>
<dbReference type="AlphaFoldDB" id="A0AA48KBE0"/>